<keyword evidence="2" id="KW-1185">Reference proteome</keyword>
<evidence type="ECO:0000313" key="1">
    <source>
        <dbReference type="EMBL" id="AJK49446.1"/>
    </source>
</evidence>
<dbReference type="EMBL" id="CP002581">
    <property type="protein sequence ID" value="AJK49446.1"/>
    <property type="molecule type" value="Genomic_DNA"/>
</dbReference>
<protein>
    <submittedName>
        <fullName evidence="1">Uncharacterized protein</fullName>
    </submittedName>
</protein>
<name>A0A0B6SB20_BURPL</name>
<dbReference type="HOGENOM" id="CLU_2380634_0_0_4"/>
<proteinExistence type="predicted"/>
<dbReference type="AlphaFoldDB" id="A0A0B6SB20"/>
<organism evidence="1 2">
    <name type="scientific">Burkholderia plantarii</name>
    <dbReference type="NCBI Taxonomy" id="41899"/>
    <lineage>
        <taxon>Bacteria</taxon>
        <taxon>Pseudomonadati</taxon>
        <taxon>Pseudomonadota</taxon>
        <taxon>Betaproteobacteria</taxon>
        <taxon>Burkholderiales</taxon>
        <taxon>Burkholderiaceae</taxon>
        <taxon>Burkholderia</taxon>
    </lineage>
</organism>
<reference evidence="1 2" key="2">
    <citation type="journal article" date="2016" name="Appl. Microbiol. Biotechnol.">
        <title>Mutations improving production and secretion of extracellular lipase by Burkholderia glumae PG1.</title>
        <authorList>
            <person name="Knapp A."/>
            <person name="Voget S."/>
            <person name="Gao R."/>
            <person name="Zaburannyi N."/>
            <person name="Krysciak D."/>
            <person name="Breuer M."/>
            <person name="Hauer B."/>
            <person name="Streit W.R."/>
            <person name="Muller R."/>
            <person name="Daniel R."/>
            <person name="Jaeger K.E."/>
        </authorList>
    </citation>
    <scope>NUCLEOTIDE SEQUENCE [LARGE SCALE GENOMIC DNA]</scope>
    <source>
        <strain evidence="1 2">PG1</strain>
    </source>
</reference>
<reference evidence="2" key="1">
    <citation type="submission" date="2011-03" db="EMBL/GenBank/DDBJ databases">
        <authorList>
            <person name="Voget S."/>
            <person name="Streit W.R."/>
            <person name="Jaeger K.E."/>
            <person name="Daniel R."/>
        </authorList>
    </citation>
    <scope>NUCLEOTIDE SEQUENCE [LARGE SCALE GENOMIC DNA]</scope>
    <source>
        <strain evidence="2">PG1</strain>
    </source>
</reference>
<dbReference type="Proteomes" id="UP000031838">
    <property type="component" value="Chromosome 2"/>
</dbReference>
<gene>
    <name evidence="1" type="ORF">BGL_2c13790</name>
</gene>
<accession>A0A0B6SB20</accession>
<sequence length="94" mass="9809">MDGSASLTVFPFGASGALPHRPHSRGLRGRRVECGLGLALGYLSWTLEQAVRESGKAARTHEKQAMEGILLPRQKVAGPDCVAADAGAALAARD</sequence>
<evidence type="ECO:0000313" key="2">
    <source>
        <dbReference type="Proteomes" id="UP000031838"/>
    </source>
</evidence>
<dbReference type="KEGG" id="bgp:BGL_2c13790"/>